<evidence type="ECO:0000313" key="3">
    <source>
        <dbReference type="Proteomes" id="UP001043456"/>
    </source>
</evidence>
<dbReference type="GeneID" id="67009599"/>
<feature type="region of interest" description="Disordered" evidence="1">
    <location>
        <begin position="57"/>
        <end position="102"/>
    </location>
</feature>
<feature type="compositionally biased region" description="Basic and acidic residues" evidence="1">
    <location>
        <begin position="81"/>
        <end position="94"/>
    </location>
</feature>
<proteinExistence type="predicted"/>
<dbReference type="EMBL" id="BHVY01000009">
    <property type="protein sequence ID" value="GIJ92014.1"/>
    <property type="molecule type" value="Genomic_DNA"/>
</dbReference>
<gene>
    <name evidence="2" type="ORF">Asppvi_010989</name>
</gene>
<keyword evidence="3" id="KW-1185">Reference proteome</keyword>
<evidence type="ECO:0000313" key="2">
    <source>
        <dbReference type="EMBL" id="GIJ92014.1"/>
    </source>
</evidence>
<protein>
    <submittedName>
        <fullName evidence="2">Uncharacterized protein</fullName>
    </submittedName>
</protein>
<accession>A0A9P3BKD0</accession>
<name>A0A9P3BKD0_9EURO</name>
<feature type="compositionally biased region" description="Basic and acidic residues" evidence="1">
    <location>
        <begin position="57"/>
        <end position="67"/>
    </location>
</feature>
<sequence>MPTPSFRGKQAYKSYILRLPHHGYTRAKQLQHLQLQNSKAEDLIILGSHRITLDLHCKGPSRGHSDESDPDVTDSSTSGVRKREAELVQMEKDFPIPTRPPI</sequence>
<comment type="caution">
    <text evidence="2">The sequence shown here is derived from an EMBL/GenBank/DDBJ whole genome shotgun (WGS) entry which is preliminary data.</text>
</comment>
<dbReference type="Proteomes" id="UP001043456">
    <property type="component" value="Unassembled WGS sequence"/>
</dbReference>
<organism evidence="2 3">
    <name type="scientific">Aspergillus pseudoviridinutans</name>
    <dbReference type="NCBI Taxonomy" id="1517512"/>
    <lineage>
        <taxon>Eukaryota</taxon>
        <taxon>Fungi</taxon>
        <taxon>Dikarya</taxon>
        <taxon>Ascomycota</taxon>
        <taxon>Pezizomycotina</taxon>
        <taxon>Eurotiomycetes</taxon>
        <taxon>Eurotiomycetidae</taxon>
        <taxon>Eurotiales</taxon>
        <taxon>Aspergillaceae</taxon>
        <taxon>Aspergillus</taxon>
        <taxon>Aspergillus subgen. Fumigati</taxon>
    </lineage>
</organism>
<dbReference type="RefSeq" id="XP_043162760.1">
    <property type="nucleotide sequence ID" value="XM_043306825.1"/>
</dbReference>
<reference evidence="2 3" key="1">
    <citation type="submission" date="2018-10" db="EMBL/GenBank/DDBJ databases">
        <title>Pan-genome distribution and transcriptional activeness of fungal secondary metabolism genes in Aspergillus section Fumigati.</title>
        <authorList>
            <person name="Takahashi H."/>
            <person name="Umemura M."/>
            <person name="Ninomiya A."/>
            <person name="Kusuya Y."/>
            <person name="Urayama S."/>
            <person name="Shimizu M."/>
            <person name="Watanabe A."/>
            <person name="Kamei K."/>
            <person name="Yaguchi T."/>
            <person name="Hagiwara D."/>
        </authorList>
    </citation>
    <scope>NUCLEOTIDE SEQUENCE [LARGE SCALE GENOMIC DNA]</scope>
    <source>
        <strain evidence="2 3">IFM 55266</strain>
    </source>
</reference>
<evidence type="ECO:0000256" key="1">
    <source>
        <dbReference type="SAM" id="MobiDB-lite"/>
    </source>
</evidence>
<dbReference type="AlphaFoldDB" id="A0A9P3BKD0"/>